<dbReference type="HOGENOM" id="CLU_2470185_0_0_1"/>
<dbReference type="AlphaFoldDB" id="A0A060SB92"/>
<feature type="compositionally biased region" description="Acidic residues" evidence="1">
    <location>
        <begin position="77"/>
        <end position="88"/>
    </location>
</feature>
<name>A0A060SB92_PYCCI</name>
<protein>
    <submittedName>
        <fullName evidence="2">Uncharacterized protein</fullName>
    </submittedName>
</protein>
<accession>A0A060SB92</accession>
<dbReference type="OrthoDB" id="2762409at2759"/>
<gene>
    <name evidence="2" type="ORF">BN946_scf185038.g5</name>
</gene>
<evidence type="ECO:0000313" key="3">
    <source>
        <dbReference type="Proteomes" id="UP000029665"/>
    </source>
</evidence>
<evidence type="ECO:0000256" key="1">
    <source>
        <dbReference type="SAM" id="MobiDB-lite"/>
    </source>
</evidence>
<keyword evidence="3" id="KW-1185">Reference proteome</keyword>
<dbReference type="EMBL" id="CCBP010000048">
    <property type="protein sequence ID" value="CDO69554.1"/>
    <property type="molecule type" value="Genomic_DNA"/>
</dbReference>
<reference evidence="2" key="1">
    <citation type="submission" date="2014-01" db="EMBL/GenBank/DDBJ databases">
        <title>The genome of the white-rot fungus Pycnoporus cinnabarinus: a basidiomycete model with a versatile arsenal for lignocellulosic biomass breakdown.</title>
        <authorList>
            <person name="Levasseur A."/>
            <person name="Lomascolo A."/>
            <person name="Ruiz-Duenas F.J."/>
            <person name="Uzan E."/>
            <person name="Piumi F."/>
            <person name="Kues U."/>
            <person name="Ram A.F.J."/>
            <person name="Murat C."/>
            <person name="Haon M."/>
            <person name="Benoit I."/>
            <person name="Arfi Y."/>
            <person name="Chevret D."/>
            <person name="Drula E."/>
            <person name="Kwon M.J."/>
            <person name="Gouret P."/>
            <person name="Lesage-Meessen L."/>
            <person name="Lombard V."/>
            <person name="Mariette J."/>
            <person name="Noirot C."/>
            <person name="Park J."/>
            <person name="Patyshakuliyeva A."/>
            <person name="Wieneger R.A.B."/>
            <person name="Wosten H.A.B."/>
            <person name="Martin F."/>
            <person name="Coutinho P.M."/>
            <person name="de Vries R."/>
            <person name="Martinez A.T."/>
            <person name="Klopp C."/>
            <person name="Pontarotti P."/>
            <person name="Henrissat B."/>
            <person name="Record E."/>
        </authorList>
    </citation>
    <scope>NUCLEOTIDE SEQUENCE [LARGE SCALE GENOMIC DNA]</scope>
    <source>
        <strain evidence="2">BRFM137</strain>
    </source>
</reference>
<proteinExistence type="predicted"/>
<evidence type="ECO:0000313" key="2">
    <source>
        <dbReference type="EMBL" id="CDO69554.1"/>
    </source>
</evidence>
<organism evidence="2 3">
    <name type="scientific">Pycnoporus cinnabarinus</name>
    <name type="common">Cinnabar-red polypore</name>
    <name type="synonym">Trametes cinnabarina</name>
    <dbReference type="NCBI Taxonomy" id="5643"/>
    <lineage>
        <taxon>Eukaryota</taxon>
        <taxon>Fungi</taxon>
        <taxon>Dikarya</taxon>
        <taxon>Basidiomycota</taxon>
        <taxon>Agaricomycotina</taxon>
        <taxon>Agaricomycetes</taxon>
        <taxon>Polyporales</taxon>
        <taxon>Polyporaceae</taxon>
        <taxon>Trametes</taxon>
    </lineage>
</organism>
<dbReference type="Proteomes" id="UP000029665">
    <property type="component" value="Unassembled WGS sequence"/>
</dbReference>
<feature type="compositionally biased region" description="Acidic residues" evidence="1">
    <location>
        <begin position="61"/>
        <end position="70"/>
    </location>
</feature>
<feature type="region of interest" description="Disordered" evidence="1">
    <location>
        <begin position="61"/>
        <end position="88"/>
    </location>
</feature>
<sequence length="88" mass="10096">MQTLLVEVQGLCCDYDQTSEELNSVRKELRTLQESAEVLLKEAEWQKAQVEAYIEYLEEEVAAENDEEYEGSGREESEGEDSEGEEEV</sequence>
<comment type="caution">
    <text evidence="2">The sequence shown here is derived from an EMBL/GenBank/DDBJ whole genome shotgun (WGS) entry which is preliminary data.</text>
</comment>